<dbReference type="InterPro" id="IPR052175">
    <property type="entry name" value="ComplexI-like_HydComp"/>
</dbReference>
<keyword evidence="12" id="KW-1185">Reference proteome</keyword>
<dbReference type="GO" id="GO:0042773">
    <property type="term" value="P:ATP synthesis coupled electron transport"/>
    <property type="evidence" value="ECO:0007669"/>
    <property type="project" value="InterPro"/>
</dbReference>
<dbReference type="Proteomes" id="UP000260812">
    <property type="component" value="Unassembled WGS sequence"/>
</dbReference>
<keyword evidence="4 8" id="KW-1133">Transmembrane helix</keyword>
<dbReference type="OrthoDB" id="9807568at2"/>
<accession>A0A3E3IJD8</accession>
<dbReference type="GO" id="GO:0008137">
    <property type="term" value="F:NADH dehydrogenase (ubiquinone) activity"/>
    <property type="evidence" value="ECO:0007669"/>
    <property type="project" value="InterPro"/>
</dbReference>
<evidence type="ECO:0000313" key="11">
    <source>
        <dbReference type="EMBL" id="RGE67156.1"/>
    </source>
</evidence>
<name>A0A3E3IJD8_9FIRM</name>
<feature type="transmembrane region" description="Helical" evidence="8">
    <location>
        <begin position="412"/>
        <end position="433"/>
    </location>
</feature>
<evidence type="ECO:0000256" key="7">
    <source>
        <dbReference type="RuleBase" id="RU000320"/>
    </source>
</evidence>
<sequence>MKESGMLLFPIFFPIILGTLLLFMKKTTKRKTMVHITAAGLLVTALAVICVLVAQGEVSFTLFQLTTLLPIYFKADAVGRLFVSVVTIVWVLAGIYGFRYMEHEDCNKRYFGFYLIVYGILVGLDFSGNLITFYLFYECMTLLSLPLVFHSRTREAVMAGLKYLFYSLCGAYLALFGLYFINRYGNTLTFTPGGVLDPSLVTGHEALLLVVAFLMLLGFGVKAGLFPMQGWLPAAHPVAPAPASAVLSGIIVKSGVLGIIRVIYFIFGAQFLHGTWVQKVFLTLTLVTVFLGSMLAYMEKGLKKRLAYSTVSQVSYILFGLALLNPAGMTGALLHVIFHAMIKSGLFLCAGAIIFRTGKRQVSQLKGIGKEMPVTIGCMTLLSLALIGIPPASGFVSKWYLAEGALASDTGIFSWLGPVVLLLSALLTAGYLLPIPMKGFFPGEEEEKTGFEKKEVDSVMLVPLLILAILAVVLGMFPGGLLSCIAGITGQLFTA</sequence>
<evidence type="ECO:0000313" key="10">
    <source>
        <dbReference type="EMBL" id="RGE64786.1"/>
    </source>
</evidence>
<comment type="subcellular location">
    <subcellularLocation>
        <location evidence="1">Cell membrane</location>
        <topology evidence="1">Multi-pass membrane protein</topology>
    </subcellularLocation>
    <subcellularLocation>
        <location evidence="7">Membrane</location>
        <topology evidence="7">Multi-pass membrane protein</topology>
    </subcellularLocation>
</comment>
<keyword evidence="3 7" id="KW-0812">Transmembrane</keyword>
<evidence type="ECO:0000259" key="9">
    <source>
        <dbReference type="Pfam" id="PF00361"/>
    </source>
</evidence>
<dbReference type="InterPro" id="IPR003918">
    <property type="entry name" value="NADH_UbQ_OxRdtase"/>
</dbReference>
<keyword evidence="2" id="KW-1003">Cell membrane</keyword>
<feature type="transmembrane region" description="Helical" evidence="8">
    <location>
        <begin position="279"/>
        <end position="298"/>
    </location>
</feature>
<dbReference type="EMBL" id="QVLV01000001">
    <property type="protein sequence ID" value="RGE64786.1"/>
    <property type="molecule type" value="Genomic_DNA"/>
</dbReference>
<evidence type="ECO:0000256" key="5">
    <source>
        <dbReference type="ARBA" id="ARBA00023002"/>
    </source>
</evidence>
<evidence type="ECO:0000256" key="3">
    <source>
        <dbReference type="ARBA" id="ARBA00022692"/>
    </source>
</evidence>
<feature type="transmembrane region" description="Helical" evidence="8">
    <location>
        <begin position="78"/>
        <end position="98"/>
    </location>
</feature>
<feature type="transmembrane region" description="Helical" evidence="8">
    <location>
        <begin position="206"/>
        <end position="225"/>
    </location>
</feature>
<evidence type="ECO:0000256" key="4">
    <source>
        <dbReference type="ARBA" id="ARBA00022989"/>
    </source>
</evidence>
<protein>
    <submittedName>
        <fullName evidence="11">Proton-conducting membrane transporter</fullName>
    </submittedName>
</protein>
<proteinExistence type="predicted"/>
<evidence type="ECO:0000256" key="8">
    <source>
        <dbReference type="SAM" id="Phobius"/>
    </source>
</evidence>
<dbReference type="RefSeq" id="WP_025487892.1">
    <property type="nucleotide sequence ID" value="NZ_CALBAU010000462.1"/>
</dbReference>
<feature type="transmembrane region" description="Helical" evidence="8">
    <location>
        <begin position="245"/>
        <end position="267"/>
    </location>
</feature>
<evidence type="ECO:0000256" key="6">
    <source>
        <dbReference type="ARBA" id="ARBA00023136"/>
    </source>
</evidence>
<feature type="transmembrane region" description="Helical" evidence="8">
    <location>
        <begin position="461"/>
        <end position="488"/>
    </location>
</feature>
<dbReference type="PRINTS" id="PR01437">
    <property type="entry name" value="NUOXDRDTASE4"/>
</dbReference>
<keyword evidence="5" id="KW-0560">Oxidoreductase</keyword>
<dbReference type="PANTHER" id="PTHR42682">
    <property type="entry name" value="HYDROGENASE-4 COMPONENT F"/>
    <property type="match status" value="1"/>
</dbReference>
<feature type="transmembrane region" description="Helical" evidence="8">
    <location>
        <begin position="163"/>
        <end position="181"/>
    </location>
</feature>
<gene>
    <name evidence="11" type="ORF">DWY69_22645</name>
    <name evidence="10" type="ORF">DXC51_00110</name>
</gene>
<dbReference type="AlphaFoldDB" id="A0A3E3IJD8"/>
<feature type="transmembrane region" description="Helical" evidence="8">
    <location>
        <begin position="376"/>
        <end position="400"/>
    </location>
</feature>
<dbReference type="PANTHER" id="PTHR42682:SF4">
    <property type="entry name" value="NADH-UBIQUINONE_PLASTOQUINONE"/>
    <property type="match status" value="1"/>
</dbReference>
<organism evidence="11 13">
    <name type="scientific">Eisenbergiella massiliensis</name>
    <dbReference type="NCBI Taxonomy" id="1720294"/>
    <lineage>
        <taxon>Bacteria</taxon>
        <taxon>Bacillati</taxon>
        <taxon>Bacillota</taxon>
        <taxon>Clostridia</taxon>
        <taxon>Lachnospirales</taxon>
        <taxon>Lachnospiraceae</taxon>
        <taxon>Eisenbergiella</taxon>
    </lineage>
</organism>
<dbReference type="InterPro" id="IPR001750">
    <property type="entry name" value="ND/Mrp_TM"/>
</dbReference>
<dbReference type="Pfam" id="PF00361">
    <property type="entry name" value="Proton_antipo_M"/>
    <property type="match status" value="1"/>
</dbReference>
<feature type="transmembrane region" description="Helical" evidence="8">
    <location>
        <begin position="336"/>
        <end position="355"/>
    </location>
</feature>
<keyword evidence="6 8" id="KW-0472">Membrane</keyword>
<evidence type="ECO:0000256" key="2">
    <source>
        <dbReference type="ARBA" id="ARBA00022475"/>
    </source>
</evidence>
<dbReference type="GeneID" id="97985324"/>
<evidence type="ECO:0000313" key="13">
    <source>
        <dbReference type="Proteomes" id="UP000261166"/>
    </source>
</evidence>
<dbReference type="GO" id="GO:0016491">
    <property type="term" value="F:oxidoreductase activity"/>
    <property type="evidence" value="ECO:0007669"/>
    <property type="project" value="UniProtKB-KW"/>
</dbReference>
<feature type="transmembrane region" description="Helical" evidence="8">
    <location>
        <begin position="36"/>
        <end position="58"/>
    </location>
</feature>
<evidence type="ECO:0000256" key="1">
    <source>
        <dbReference type="ARBA" id="ARBA00004651"/>
    </source>
</evidence>
<reference evidence="11 13" key="1">
    <citation type="submission" date="2018-08" db="EMBL/GenBank/DDBJ databases">
        <title>A genome reference for cultivated species of the human gut microbiota.</title>
        <authorList>
            <person name="Zou Y."/>
            <person name="Xue W."/>
            <person name="Luo G."/>
        </authorList>
    </citation>
    <scope>NUCLEOTIDE SEQUENCE [LARGE SCALE GENOMIC DNA]</scope>
    <source>
        <strain evidence="11 13">AF26-4BH</strain>
        <strain evidence="10">TF05-5AC</strain>
    </source>
</reference>
<comment type="caution">
    <text evidence="11">The sequence shown here is derived from an EMBL/GenBank/DDBJ whole genome shotgun (WGS) entry which is preliminary data.</text>
</comment>
<feature type="transmembrane region" description="Helical" evidence="8">
    <location>
        <begin position="6"/>
        <end position="24"/>
    </location>
</feature>
<dbReference type="Proteomes" id="UP000261166">
    <property type="component" value="Unassembled WGS sequence"/>
</dbReference>
<dbReference type="EMBL" id="QVLU01000025">
    <property type="protein sequence ID" value="RGE67156.1"/>
    <property type="molecule type" value="Genomic_DNA"/>
</dbReference>
<dbReference type="GO" id="GO:0005886">
    <property type="term" value="C:plasma membrane"/>
    <property type="evidence" value="ECO:0007669"/>
    <property type="project" value="UniProtKB-SubCell"/>
</dbReference>
<feature type="transmembrane region" description="Helical" evidence="8">
    <location>
        <begin position="110"/>
        <end position="128"/>
    </location>
</feature>
<feature type="domain" description="NADH:quinone oxidoreductase/Mrp antiporter transmembrane" evidence="9">
    <location>
        <begin position="127"/>
        <end position="417"/>
    </location>
</feature>
<evidence type="ECO:0000313" key="12">
    <source>
        <dbReference type="Proteomes" id="UP000260812"/>
    </source>
</evidence>